<feature type="region of interest" description="Disordered" evidence="2">
    <location>
        <begin position="1"/>
        <end position="32"/>
    </location>
</feature>
<dbReference type="InterPro" id="IPR008984">
    <property type="entry name" value="SMAD_FHA_dom_sf"/>
</dbReference>
<keyword evidence="1" id="KW-0175">Coiled coil</keyword>
<dbReference type="PANTHER" id="PTHR47458">
    <property type="entry name" value="SMAD/FHA DOMAIN-CONTAINING PROTEIN"/>
    <property type="match status" value="1"/>
</dbReference>
<feature type="domain" description="FHA" evidence="3">
    <location>
        <begin position="105"/>
        <end position="161"/>
    </location>
</feature>
<feature type="coiled-coil region" evidence="1">
    <location>
        <begin position="454"/>
        <end position="483"/>
    </location>
</feature>
<feature type="compositionally biased region" description="Basic and acidic residues" evidence="2">
    <location>
        <begin position="355"/>
        <end position="370"/>
    </location>
</feature>
<dbReference type="EMBL" id="JAINDJ010000006">
    <property type="protein sequence ID" value="KAG9445097.1"/>
    <property type="molecule type" value="Genomic_DNA"/>
</dbReference>
<feature type="region of interest" description="Disordered" evidence="2">
    <location>
        <begin position="817"/>
        <end position="853"/>
    </location>
</feature>
<dbReference type="Proteomes" id="UP000825729">
    <property type="component" value="Unassembled WGS sequence"/>
</dbReference>
<gene>
    <name evidence="4" type="ORF">H6P81_016437</name>
</gene>
<dbReference type="PROSITE" id="PS50006">
    <property type="entry name" value="FHA_DOMAIN"/>
    <property type="match status" value="1"/>
</dbReference>
<sequence length="853" mass="94765">MAMDDPPSDQKGLTLKILKLNPTPSPNGENRQQSELNFSHLREVENSPASTIVSAKKHILSVARRISAQPLQIPHPRVWGVLTAVSTNARQRPQGMNILLDGDEHCLGRMVEDESFVIEGPAISAKHCKIYRDEDVDVPSNFTVLLQDTSTNGTYHNWEKLKKNAVGAKLKHGDIISFLHPPYHDGALSFVYREVCKSLCSEDGSSKRKGEEVVSASKRLKGLGIGAPEGPIYLDDVRSLQRSNMELRKQLESHVHTIETLTSESRAAVSLHENEIKLLKESLSNSYLGQVKELQRTLEVKEKELDVVSATSAERQHAVEDLNERLTASIQSRKDADEIINSQRVSISELETQLDEERNQRREEREKAAADQKAALQKAHSEAQEELKRQIDAALRLQRELREVISKLQESDKESRSLVETLRSKLEDTRESFIISEKKGRQLEAQLHEEHLASGSYKKRAEMLELDNKRLEEKLENEKLAREEAWARVSALELEIDTAIRDLSIQKQKYQGAREKVILRETQLRACYSTTEEISALLAKQQEQLKAMQKTLEDEDNDDNTSVDIDFHHLEKNIIGELARERVGHPRINLTRENVPSSIPKNGSTQSSGDTGSATQKQEEGQEEGQTQDMECTSPDPSLKAFGSDINGDGTAPVLDTDPIDTEGVIGAESQAHHTRIEEHNFCLVKCNNLAGETMQLDDEAQAQENEKHTESVEDSGSQVQLLKRLEDSEPGTIRTADLLTSEVAGSWAISTAPSVHGENESPMSGDEGGPALPSYGDGQAAGSQTPSTLSKLNHERQALNNMIGIVAPDLRDQFRVETTREEIGSVSDADTQEDSDQVDDSDDDIATADSVG</sequence>
<proteinExistence type="predicted"/>
<evidence type="ECO:0000313" key="4">
    <source>
        <dbReference type="EMBL" id="KAG9445097.1"/>
    </source>
</evidence>
<protein>
    <recommendedName>
        <fullName evidence="3">FHA domain-containing protein</fullName>
    </recommendedName>
</protein>
<evidence type="ECO:0000256" key="1">
    <source>
        <dbReference type="SAM" id="Coils"/>
    </source>
</evidence>
<feature type="coiled-coil region" evidence="1">
    <location>
        <begin position="531"/>
        <end position="558"/>
    </location>
</feature>
<feature type="region of interest" description="Disordered" evidence="2">
    <location>
        <begin position="585"/>
        <end position="658"/>
    </location>
</feature>
<dbReference type="SUPFAM" id="SSF49879">
    <property type="entry name" value="SMAD/FHA domain"/>
    <property type="match status" value="1"/>
</dbReference>
<feature type="compositionally biased region" description="Polar residues" evidence="2">
    <location>
        <begin position="591"/>
        <end position="614"/>
    </location>
</feature>
<feature type="compositionally biased region" description="Acidic residues" evidence="2">
    <location>
        <begin position="831"/>
        <end position="847"/>
    </location>
</feature>
<evidence type="ECO:0000259" key="3">
    <source>
        <dbReference type="PROSITE" id="PS50006"/>
    </source>
</evidence>
<dbReference type="PANTHER" id="PTHR47458:SF1">
    <property type="entry name" value="SMAD_FHA DOMAIN-CONTAINING PROTEIN"/>
    <property type="match status" value="1"/>
</dbReference>
<accession>A0AAV7EBI2</accession>
<comment type="caution">
    <text evidence="4">The sequence shown here is derived from an EMBL/GenBank/DDBJ whole genome shotgun (WGS) entry which is preliminary data.</text>
</comment>
<feature type="region of interest" description="Disordered" evidence="2">
    <location>
        <begin position="351"/>
        <end position="372"/>
    </location>
</feature>
<name>A0AAV7EBI2_ARIFI</name>
<feature type="region of interest" description="Disordered" evidence="2">
    <location>
        <begin position="754"/>
        <end position="790"/>
    </location>
</feature>
<organism evidence="4 5">
    <name type="scientific">Aristolochia fimbriata</name>
    <name type="common">White veined hardy Dutchman's pipe vine</name>
    <dbReference type="NCBI Taxonomy" id="158543"/>
    <lineage>
        <taxon>Eukaryota</taxon>
        <taxon>Viridiplantae</taxon>
        <taxon>Streptophyta</taxon>
        <taxon>Embryophyta</taxon>
        <taxon>Tracheophyta</taxon>
        <taxon>Spermatophyta</taxon>
        <taxon>Magnoliopsida</taxon>
        <taxon>Magnoliidae</taxon>
        <taxon>Piperales</taxon>
        <taxon>Aristolochiaceae</taxon>
        <taxon>Aristolochia</taxon>
    </lineage>
</organism>
<feature type="region of interest" description="Disordered" evidence="2">
    <location>
        <begin position="700"/>
        <end position="719"/>
    </location>
</feature>
<dbReference type="Pfam" id="PF00498">
    <property type="entry name" value="FHA"/>
    <property type="match status" value="1"/>
</dbReference>
<dbReference type="AlphaFoldDB" id="A0AAV7EBI2"/>
<dbReference type="InterPro" id="IPR000253">
    <property type="entry name" value="FHA_dom"/>
</dbReference>
<keyword evidence="5" id="KW-1185">Reference proteome</keyword>
<feature type="coiled-coil region" evidence="1">
    <location>
        <begin position="244"/>
        <end position="311"/>
    </location>
</feature>
<evidence type="ECO:0000313" key="5">
    <source>
        <dbReference type="Proteomes" id="UP000825729"/>
    </source>
</evidence>
<reference evidence="4 5" key="1">
    <citation type="submission" date="2021-07" db="EMBL/GenBank/DDBJ databases">
        <title>The Aristolochia fimbriata genome: insights into angiosperm evolution, floral development and chemical biosynthesis.</title>
        <authorList>
            <person name="Jiao Y."/>
        </authorList>
    </citation>
    <scope>NUCLEOTIDE SEQUENCE [LARGE SCALE GENOMIC DNA]</scope>
    <source>
        <strain evidence="4">IBCAS-2021</strain>
        <tissue evidence="4">Leaf</tissue>
    </source>
</reference>
<evidence type="ECO:0000256" key="2">
    <source>
        <dbReference type="SAM" id="MobiDB-lite"/>
    </source>
</evidence>
<dbReference type="SMART" id="SM00240">
    <property type="entry name" value="FHA"/>
    <property type="match status" value="1"/>
</dbReference>
<dbReference type="Gene3D" id="2.60.200.20">
    <property type="match status" value="1"/>
</dbReference>